<dbReference type="InterPro" id="IPR029787">
    <property type="entry name" value="Nucleotide_cyclase"/>
</dbReference>
<dbReference type="SMART" id="SM00267">
    <property type="entry name" value="GGDEF"/>
    <property type="match status" value="1"/>
</dbReference>
<dbReference type="PROSITE" id="PS50887">
    <property type="entry name" value="GGDEF"/>
    <property type="match status" value="1"/>
</dbReference>
<dbReference type="Pfam" id="PF13426">
    <property type="entry name" value="PAS_9"/>
    <property type="match status" value="1"/>
</dbReference>
<dbReference type="EMBL" id="CP035042">
    <property type="protein sequence ID" value="QHC50430.1"/>
    <property type="molecule type" value="Genomic_DNA"/>
</dbReference>
<evidence type="ECO:0000259" key="2">
    <source>
        <dbReference type="PROSITE" id="PS50883"/>
    </source>
</evidence>
<dbReference type="Gene3D" id="3.30.450.20">
    <property type="entry name" value="PAS domain"/>
    <property type="match status" value="1"/>
</dbReference>
<dbReference type="SUPFAM" id="SSF55785">
    <property type="entry name" value="PYP-like sensor domain (PAS domain)"/>
    <property type="match status" value="1"/>
</dbReference>
<dbReference type="CDD" id="cd00130">
    <property type="entry name" value="PAS"/>
    <property type="match status" value="1"/>
</dbReference>
<dbReference type="InterPro" id="IPR000014">
    <property type="entry name" value="PAS"/>
</dbReference>
<dbReference type="Gene3D" id="3.20.20.450">
    <property type="entry name" value="EAL domain"/>
    <property type="match status" value="1"/>
</dbReference>
<dbReference type="InterPro" id="IPR035965">
    <property type="entry name" value="PAS-like_dom_sf"/>
</dbReference>
<evidence type="ECO:0000313" key="4">
    <source>
        <dbReference type="EMBL" id="QHC50430.1"/>
    </source>
</evidence>
<dbReference type="Proteomes" id="UP000464013">
    <property type="component" value="Chromosome"/>
</dbReference>
<sequence>MFPTDPNSIYETAQMTKGNRLTGKHVPVLAQHPARLVQRAFEQSQIGMAITDAEGRIVLVNDAFCHIAGSDRSETTGWPIEHFYVSLRTPWQLPMTADTPRNLAHSWQQEVLCRRADGESVPVLMTVDTLLDEHKKPRHLVHTFVLLTTPSGEVLKDRHWIHLDPMTGLPNWLLLRDRLNHALAQAERSDSTLALLFIDIDRFKAVNDAVGHIEGDRMLGELAQRLQRVVRSKDTLARLGSDQFVVLLEKEGAAEAAQAVAERLHEALEPPFTSGDRYLLMTASIGIALYPTDAQDDETLLTAARSAMYIARKKGPGRVAFVDHRLTTRLKEKHRLESLLSEAIHMPDQHFALQYRPELDRHDNLRCTGLEAILRWKQPKRWQHSPAHYLEMIARQGLGVRLNRWMIQKVIADHRQWLTDDSPLSQLPISIHLCESHLSHDTFDRRPLDHFLRHQDMDSFEWLTLKVPAQGLGNDLDTATHMLKRLEQLGIRLAVEDFGSSPIDLNWLSRLPLHKASIDVRPIETHHGLRQIEASCRMLNALDIEPVLIGIHDENLADRLKTVSAHLVQGNHYCPPLAPEALQTWLDGRQPPSA</sequence>
<dbReference type="AlphaFoldDB" id="A0A6I6SRQ4"/>
<dbReference type="PROSITE" id="PS50883">
    <property type="entry name" value="EAL"/>
    <property type="match status" value="1"/>
</dbReference>
<dbReference type="SUPFAM" id="SSF141868">
    <property type="entry name" value="EAL domain-like"/>
    <property type="match status" value="1"/>
</dbReference>
<dbReference type="InterPro" id="IPR001633">
    <property type="entry name" value="EAL_dom"/>
</dbReference>
<dbReference type="SUPFAM" id="SSF55073">
    <property type="entry name" value="Nucleotide cyclase"/>
    <property type="match status" value="1"/>
</dbReference>
<dbReference type="Gene3D" id="3.30.70.270">
    <property type="match status" value="1"/>
</dbReference>
<reference evidence="4 5" key="1">
    <citation type="submission" date="2019-01" db="EMBL/GenBank/DDBJ databases">
        <title>Complete genome of a denitifying bacterium Halomons sp. BC-M4-5.</title>
        <authorList>
            <person name="Wang L."/>
            <person name="Shao Z."/>
        </authorList>
    </citation>
    <scope>NUCLEOTIDE SEQUENCE [LARGE SCALE GENOMIC DNA]</scope>
    <source>
        <strain evidence="4 5">BC-M4-5</strain>
    </source>
</reference>
<dbReference type="CDD" id="cd01948">
    <property type="entry name" value="EAL"/>
    <property type="match status" value="1"/>
</dbReference>
<dbReference type="KEGG" id="htx:EKK97_13720"/>
<feature type="domain" description="GGDEF" evidence="3">
    <location>
        <begin position="191"/>
        <end position="324"/>
    </location>
</feature>
<dbReference type="SMART" id="SM00052">
    <property type="entry name" value="EAL"/>
    <property type="match status" value="1"/>
</dbReference>
<dbReference type="Pfam" id="PF00563">
    <property type="entry name" value="EAL"/>
    <property type="match status" value="1"/>
</dbReference>
<dbReference type="InterPro" id="IPR052155">
    <property type="entry name" value="Biofilm_reg_signaling"/>
</dbReference>
<dbReference type="InterPro" id="IPR035919">
    <property type="entry name" value="EAL_sf"/>
</dbReference>
<dbReference type="PANTHER" id="PTHR44757:SF2">
    <property type="entry name" value="BIOFILM ARCHITECTURE MAINTENANCE PROTEIN MBAA"/>
    <property type="match status" value="1"/>
</dbReference>
<keyword evidence="5" id="KW-1185">Reference proteome</keyword>
<accession>A0A6I6SRQ4</accession>
<proteinExistence type="predicted"/>
<feature type="domain" description="EAL" evidence="2">
    <location>
        <begin position="333"/>
        <end position="590"/>
    </location>
</feature>
<evidence type="ECO:0000313" key="5">
    <source>
        <dbReference type="Proteomes" id="UP000464013"/>
    </source>
</evidence>
<protein>
    <submittedName>
        <fullName evidence="4">GGDEF and EAL domain-containing protein</fullName>
    </submittedName>
</protein>
<organism evidence="4 5">
    <name type="scientific">Billgrantia tianxiuensis</name>
    <dbReference type="NCBI Taxonomy" id="2497861"/>
    <lineage>
        <taxon>Bacteria</taxon>
        <taxon>Pseudomonadati</taxon>
        <taxon>Pseudomonadota</taxon>
        <taxon>Gammaproteobacteria</taxon>
        <taxon>Oceanospirillales</taxon>
        <taxon>Halomonadaceae</taxon>
        <taxon>Billgrantia</taxon>
    </lineage>
</organism>
<feature type="domain" description="PAS" evidence="1">
    <location>
        <begin position="33"/>
        <end position="77"/>
    </location>
</feature>
<evidence type="ECO:0000259" key="3">
    <source>
        <dbReference type="PROSITE" id="PS50887"/>
    </source>
</evidence>
<dbReference type="InterPro" id="IPR043128">
    <property type="entry name" value="Rev_trsase/Diguanyl_cyclase"/>
</dbReference>
<dbReference type="PANTHER" id="PTHR44757">
    <property type="entry name" value="DIGUANYLATE CYCLASE DGCP"/>
    <property type="match status" value="1"/>
</dbReference>
<dbReference type="NCBIfam" id="TIGR00254">
    <property type="entry name" value="GGDEF"/>
    <property type="match status" value="1"/>
</dbReference>
<dbReference type="PROSITE" id="PS50112">
    <property type="entry name" value="PAS"/>
    <property type="match status" value="1"/>
</dbReference>
<dbReference type="InterPro" id="IPR000160">
    <property type="entry name" value="GGDEF_dom"/>
</dbReference>
<dbReference type="Pfam" id="PF00990">
    <property type="entry name" value="GGDEF"/>
    <property type="match status" value="1"/>
</dbReference>
<evidence type="ECO:0000259" key="1">
    <source>
        <dbReference type="PROSITE" id="PS50112"/>
    </source>
</evidence>
<dbReference type="NCBIfam" id="TIGR00229">
    <property type="entry name" value="sensory_box"/>
    <property type="match status" value="1"/>
</dbReference>
<gene>
    <name evidence="4" type="ORF">EKK97_13720</name>
</gene>
<dbReference type="CDD" id="cd01949">
    <property type="entry name" value="GGDEF"/>
    <property type="match status" value="1"/>
</dbReference>
<name>A0A6I6SRQ4_9GAMM</name>